<organism evidence="4 5">
    <name type="scientific">Candidatus Kaiserbacteria bacterium GW2011_GWC2_52_8b</name>
    <dbReference type="NCBI Taxonomy" id="1618676"/>
    <lineage>
        <taxon>Bacteria</taxon>
        <taxon>Candidatus Kaiseribacteriota</taxon>
    </lineage>
</organism>
<dbReference type="Gene3D" id="3.40.640.10">
    <property type="entry name" value="Type I PLP-dependent aspartate aminotransferase-like (Major domain)"/>
    <property type="match status" value="1"/>
</dbReference>
<keyword evidence="4" id="KW-0032">Aminotransferase</keyword>
<dbReference type="EMBL" id="LCRF01000011">
    <property type="protein sequence ID" value="KKW31576.1"/>
    <property type="molecule type" value="Genomic_DNA"/>
</dbReference>
<dbReference type="GO" id="GO:0030170">
    <property type="term" value="F:pyridoxal phosphate binding"/>
    <property type="evidence" value="ECO:0007669"/>
    <property type="project" value="InterPro"/>
</dbReference>
<accession>A0A0G1XL08</accession>
<dbReference type="InterPro" id="IPR015421">
    <property type="entry name" value="PyrdxlP-dep_Trfase_major"/>
</dbReference>
<dbReference type="SUPFAM" id="SSF53383">
    <property type="entry name" value="PLP-dependent transferases"/>
    <property type="match status" value="1"/>
</dbReference>
<sequence length="448" mass="49790">MLGHMNKSKDVFNGKGQRLWKKAKELIPGGNQLLSKRAEMFLPDHWPAYYSKAKGAYIWDLEGRKYLDMSRMGIGACPLGYADPDVNKAVIKAVNGGSMATWNSPEEVELAELLCKIHPWAQMVRYARTGGESMAIAARIARAHSGKDIIAFCGYHGWSDWYLATNLKDPEGLNDHLLSGLEPKGVPQGLRGTILPFHYNKIEELEKIIAENEGRVGAIIMEPVHSDEPRDNFLQKVRAIADRIGAVLVFDEITIGWKLCYGGAHLRYGVNPDMAVFAKAMSNGYPMAAIIGKREVMQAAQDTFISSTYWTERIGPTAALATLKKMKLVNMAKYLLRVSKSVKKIWNDLAKKHGIEIETAEVPIILSIAFKGQDGREVKTFYTQEMLRRGILVEGSFYATYAHTDAHLKQYKKAADEVFGLIADARANGGVKKHLIGPVAHGGFQRLN</sequence>
<dbReference type="Pfam" id="PF00202">
    <property type="entry name" value="Aminotran_3"/>
    <property type="match status" value="1"/>
</dbReference>
<dbReference type="PANTHER" id="PTHR43713">
    <property type="entry name" value="GLUTAMATE-1-SEMIALDEHYDE 2,1-AMINOMUTASE"/>
    <property type="match status" value="1"/>
</dbReference>
<keyword evidence="4" id="KW-0808">Transferase</keyword>
<gene>
    <name evidence="4" type="ORF">UY74_C0011G0019</name>
</gene>
<comment type="cofactor">
    <cofactor evidence="1">
        <name>pyridoxal 5'-phosphate</name>
        <dbReference type="ChEBI" id="CHEBI:597326"/>
    </cofactor>
</comment>
<evidence type="ECO:0000256" key="2">
    <source>
        <dbReference type="ARBA" id="ARBA00022898"/>
    </source>
</evidence>
<dbReference type="InterPro" id="IPR005814">
    <property type="entry name" value="Aminotrans_3"/>
</dbReference>
<dbReference type="Proteomes" id="UP000034445">
    <property type="component" value="Unassembled WGS sequence"/>
</dbReference>
<comment type="similarity">
    <text evidence="3">Belongs to the class-III pyridoxal-phosphate-dependent aminotransferase family.</text>
</comment>
<dbReference type="GO" id="GO:0008483">
    <property type="term" value="F:transaminase activity"/>
    <property type="evidence" value="ECO:0007669"/>
    <property type="project" value="UniProtKB-KW"/>
</dbReference>
<evidence type="ECO:0000313" key="4">
    <source>
        <dbReference type="EMBL" id="KKW31576.1"/>
    </source>
</evidence>
<dbReference type="Gene3D" id="3.90.1150.10">
    <property type="entry name" value="Aspartate Aminotransferase, domain 1"/>
    <property type="match status" value="1"/>
</dbReference>
<protein>
    <submittedName>
        <fullName evidence="4">Class III aminotransferase</fullName>
    </submittedName>
</protein>
<dbReference type="InterPro" id="IPR015422">
    <property type="entry name" value="PyrdxlP-dep_Trfase_small"/>
</dbReference>
<evidence type="ECO:0000256" key="3">
    <source>
        <dbReference type="RuleBase" id="RU003560"/>
    </source>
</evidence>
<evidence type="ECO:0000313" key="5">
    <source>
        <dbReference type="Proteomes" id="UP000034445"/>
    </source>
</evidence>
<comment type="caution">
    <text evidence="4">The sequence shown here is derived from an EMBL/GenBank/DDBJ whole genome shotgun (WGS) entry which is preliminary data.</text>
</comment>
<keyword evidence="2 3" id="KW-0663">Pyridoxal phosphate</keyword>
<proteinExistence type="inferred from homology"/>
<dbReference type="AlphaFoldDB" id="A0A0G1XL08"/>
<reference evidence="4 5" key="1">
    <citation type="journal article" date="2015" name="Nature">
        <title>rRNA introns, odd ribosomes, and small enigmatic genomes across a large radiation of phyla.</title>
        <authorList>
            <person name="Brown C.T."/>
            <person name="Hug L.A."/>
            <person name="Thomas B.C."/>
            <person name="Sharon I."/>
            <person name="Castelle C.J."/>
            <person name="Singh A."/>
            <person name="Wilkins M.J."/>
            <person name="Williams K.H."/>
            <person name="Banfield J.F."/>
        </authorList>
    </citation>
    <scope>NUCLEOTIDE SEQUENCE [LARGE SCALE GENOMIC DNA]</scope>
</reference>
<dbReference type="PATRIC" id="fig|1618676.3.peg.277"/>
<dbReference type="PANTHER" id="PTHR43713:SF3">
    <property type="entry name" value="GLUTAMATE-1-SEMIALDEHYDE 2,1-AMINOMUTASE 1, CHLOROPLASTIC-RELATED"/>
    <property type="match status" value="1"/>
</dbReference>
<name>A0A0G1XL08_9BACT</name>
<evidence type="ECO:0000256" key="1">
    <source>
        <dbReference type="ARBA" id="ARBA00001933"/>
    </source>
</evidence>
<dbReference type="InterPro" id="IPR015424">
    <property type="entry name" value="PyrdxlP-dep_Trfase"/>
</dbReference>